<feature type="non-terminal residue" evidence="1">
    <location>
        <position position="289"/>
    </location>
</feature>
<organism evidence="1">
    <name type="scientific">marine metagenome</name>
    <dbReference type="NCBI Taxonomy" id="408172"/>
    <lineage>
        <taxon>unclassified sequences</taxon>
        <taxon>metagenomes</taxon>
        <taxon>ecological metagenomes</taxon>
    </lineage>
</organism>
<feature type="non-terminal residue" evidence="1">
    <location>
        <position position="1"/>
    </location>
</feature>
<accession>A0A382UYB9</accession>
<dbReference type="EMBL" id="UINC01147753">
    <property type="protein sequence ID" value="SVD39262.1"/>
    <property type="molecule type" value="Genomic_DNA"/>
</dbReference>
<proteinExistence type="predicted"/>
<name>A0A382UYB9_9ZZZZ</name>
<sequence length="289" mass="32773">QSADGFTPMGWPATGTVNNQKMVYGMDPDIVDGFNTSVEVKEALLALPTLSIATDLDNLFGQANGIYVNARNDGRLWERPMSLELIHPDGSKGFQIGAGLRIRGGYSRSSNNPKHSFRVFFRSEYGQGNLHYPMFEDEGVEEFDKFDLRTSQNYSWAFGGPANNTMVREVWSRDTQSAMGQPYTRSRYYHLYLNGVYWGIYMTEERVSGTLGESYLGGDKDDYDTVHQNSSRQINATSGNIQAYDRLWQRTIDGWTDNDVYFQAQGLDTDGKTRNPDFEYLLDVDNLID</sequence>
<dbReference type="AlphaFoldDB" id="A0A382UYB9"/>
<dbReference type="Pfam" id="PF08757">
    <property type="entry name" value="CotH"/>
    <property type="match status" value="1"/>
</dbReference>
<dbReference type="InterPro" id="IPR014867">
    <property type="entry name" value="Spore_coat_CotH_CotH2/3/7"/>
</dbReference>
<reference evidence="1" key="1">
    <citation type="submission" date="2018-05" db="EMBL/GenBank/DDBJ databases">
        <authorList>
            <person name="Lanie J.A."/>
            <person name="Ng W.-L."/>
            <person name="Kazmierczak K.M."/>
            <person name="Andrzejewski T.M."/>
            <person name="Davidsen T.M."/>
            <person name="Wayne K.J."/>
            <person name="Tettelin H."/>
            <person name="Glass J.I."/>
            <person name="Rusch D."/>
            <person name="Podicherti R."/>
            <person name="Tsui H.-C.T."/>
            <person name="Winkler M.E."/>
        </authorList>
    </citation>
    <scope>NUCLEOTIDE SEQUENCE</scope>
</reference>
<gene>
    <name evidence="1" type="ORF">METZ01_LOCUS392116</name>
</gene>
<evidence type="ECO:0000313" key="1">
    <source>
        <dbReference type="EMBL" id="SVD39262.1"/>
    </source>
</evidence>
<protein>
    <submittedName>
        <fullName evidence="1">Uncharacterized protein</fullName>
    </submittedName>
</protein>